<proteinExistence type="predicted"/>
<sequence>MSGFSQFVGAVAGQVATRLILDKVGTRGLGQREPRPYDLPVIIPAGVDVDGQPPEGPVGSGRFTIPNWLFLTGYGALLWYAAKATTPVVDLPDLGDPEPEGDMLFPGLKRELTHLDVQDAATSDDPVEACLERAGWKLDRVDELRQGIFDKEQIDLWETPEPLTSSEGELLEAIENCMQSLEAQYGSLEAAGVGCSVCGGDDPDLGVVQRERT</sequence>
<comment type="caution">
    <text evidence="1">The sequence shown here is derived from an EMBL/GenBank/DDBJ whole genome shotgun (WGS) entry which is preliminary data.</text>
</comment>
<protein>
    <submittedName>
        <fullName evidence="1">Uncharacterized protein</fullName>
    </submittedName>
</protein>
<dbReference type="EMBL" id="LAZR01003755">
    <property type="protein sequence ID" value="KKN15020.1"/>
    <property type="molecule type" value="Genomic_DNA"/>
</dbReference>
<evidence type="ECO:0000313" key="1">
    <source>
        <dbReference type="EMBL" id="KKN15020.1"/>
    </source>
</evidence>
<accession>A0A0F9N5X5</accession>
<name>A0A0F9N5X5_9ZZZZ</name>
<organism evidence="1">
    <name type="scientific">marine sediment metagenome</name>
    <dbReference type="NCBI Taxonomy" id="412755"/>
    <lineage>
        <taxon>unclassified sequences</taxon>
        <taxon>metagenomes</taxon>
        <taxon>ecological metagenomes</taxon>
    </lineage>
</organism>
<dbReference type="AlphaFoldDB" id="A0A0F9N5X5"/>
<gene>
    <name evidence="1" type="ORF">LCGC14_0990220</name>
</gene>
<reference evidence="1" key="1">
    <citation type="journal article" date="2015" name="Nature">
        <title>Complex archaea that bridge the gap between prokaryotes and eukaryotes.</title>
        <authorList>
            <person name="Spang A."/>
            <person name="Saw J.H."/>
            <person name="Jorgensen S.L."/>
            <person name="Zaremba-Niedzwiedzka K."/>
            <person name="Martijn J."/>
            <person name="Lind A.E."/>
            <person name="van Eijk R."/>
            <person name="Schleper C."/>
            <person name="Guy L."/>
            <person name="Ettema T.J."/>
        </authorList>
    </citation>
    <scope>NUCLEOTIDE SEQUENCE</scope>
</reference>